<dbReference type="AlphaFoldDB" id="A0A9J6FDD6"/>
<accession>A0A9J6FDD6</accession>
<dbReference type="Proteomes" id="UP000821853">
    <property type="component" value="Chromosome 1"/>
</dbReference>
<dbReference type="SUPFAM" id="SSF56219">
    <property type="entry name" value="DNase I-like"/>
    <property type="match status" value="1"/>
</dbReference>
<evidence type="ECO:0000313" key="3">
    <source>
        <dbReference type="Proteomes" id="UP000821853"/>
    </source>
</evidence>
<gene>
    <name evidence="2" type="ORF">HPB48_016301</name>
</gene>
<dbReference type="InterPro" id="IPR005135">
    <property type="entry name" value="Endo/exonuclease/phosphatase"/>
</dbReference>
<protein>
    <recommendedName>
        <fullName evidence="1">Endonuclease/exonuclease/phosphatase domain-containing protein</fullName>
    </recommendedName>
</protein>
<sequence length="89" mass="10282">MLYPTDHIIIGEDFNAKHTNWNYTTNSMRGNDLQATMEAYGFYLQNNIATPTRIGLHVKQRDTNPDFTWADGPHVHDWHVATDPWGSDH</sequence>
<feature type="domain" description="Endonuclease/exonuclease/phosphatase" evidence="1">
    <location>
        <begin position="6"/>
        <end position="89"/>
    </location>
</feature>
<dbReference type="Gene3D" id="3.60.10.10">
    <property type="entry name" value="Endonuclease/exonuclease/phosphatase"/>
    <property type="match status" value="1"/>
</dbReference>
<dbReference type="VEuPathDB" id="VectorBase:HLOH_041838"/>
<name>A0A9J6FDD6_HAELO</name>
<keyword evidence="3" id="KW-1185">Reference proteome</keyword>
<evidence type="ECO:0000313" key="2">
    <source>
        <dbReference type="EMBL" id="KAH9360132.1"/>
    </source>
</evidence>
<reference evidence="2 3" key="1">
    <citation type="journal article" date="2020" name="Cell">
        <title>Large-Scale Comparative Analyses of Tick Genomes Elucidate Their Genetic Diversity and Vector Capacities.</title>
        <authorList>
            <consortium name="Tick Genome and Microbiome Consortium (TIGMIC)"/>
            <person name="Jia N."/>
            <person name="Wang J."/>
            <person name="Shi W."/>
            <person name="Du L."/>
            <person name="Sun Y."/>
            <person name="Zhan W."/>
            <person name="Jiang J.F."/>
            <person name="Wang Q."/>
            <person name="Zhang B."/>
            <person name="Ji P."/>
            <person name="Bell-Sakyi L."/>
            <person name="Cui X.M."/>
            <person name="Yuan T.T."/>
            <person name="Jiang B.G."/>
            <person name="Yang W.F."/>
            <person name="Lam T.T."/>
            <person name="Chang Q.C."/>
            <person name="Ding S.J."/>
            <person name="Wang X.J."/>
            <person name="Zhu J.G."/>
            <person name="Ruan X.D."/>
            <person name="Zhao L."/>
            <person name="Wei J.T."/>
            <person name="Ye R.Z."/>
            <person name="Que T.C."/>
            <person name="Du C.H."/>
            <person name="Zhou Y.H."/>
            <person name="Cheng J.X."/>
            <person name="Dai P.F."/>
            <person name="Guo W.B."/>
            <person name="Han X.H."/>
            <person name="Huang E.J."/>
            <person name="Li L.F."/>
            <person name="Wei W."/>
            <person name="Gao Y.C."/>
            <person name="Liu J.Z."/>
            <person name="Shao H.Z."/>
            <person name="Wang X."/>
            <person name="Wang C.C."/>
            <person name="Yang T.C."/>
            <person name="Huo Q.B."/>
            <person name="Li W."/>
            <person name="Chen H.Y."/>
            <person name="Chen S.E."/>
            <person name="Zhou L.G."/>
            <person name="Ni X.B."/>
            <person name="Tian J.H."/>
            <person name="Sheng Y."/>
            <person name="Liu T."/>
            <person name="Pan Y.S."/>
            <person name="Xia L.Y."/>
            <person name="Li J."/>
            <person name="Zhao F."/>
            <person name="Cao W.C."/>
        </authorList>
    </citation>
    <scope>NUCLEOTIDE SEQUENCE [LARGE SCALE GENOMIC DNA]</scope>
    <source>
        <strain evidence="2">HaeL-2018</strain>
    </source>
</reference>
<organism evidence="2 3">
    <name type="scientific">Haemaphysalis longicornis</name>
    <name type="common">Bush tick</name>
    <dbReference type="NCBI Taxonomy" id="44386"/>
    <lineage>
        <taxon>Eukaryota</taxon>
        <taxon>Metazoa</taxon>
        <taxon>Ecdysozoa</taxon>
        <taxon>Arthropoda</taxon>
        <taxon>Chelicerata</taxon>
        <taxon>Arachnida</taxon>
        <taxon>Acari</taxon>
        <taxon>Parasitiformes</taxon>
        <taxon>Ixodida</taxon>
        <taxon>Ixodoidea</taxon>
        <taxon>Ixodidae</taxon>
        <taxon>Haemaphysalinae</taxon>
        <taxon>Haemaphysalis</taxon>
    </lineage>
</organism>
<dbReference type="EMBL" id="JABSTR010000001">
    <property type="protein sequence ID" value="KAH9360132.1"/>
    <property type="molecule type" value="Genomic_DNA"/>
</dbReference>
<dbReference type="OrthoDB" id="415822at2759"/>
<proteinExistence type="predicted"/>
<dbReference type="Pfam" id="PF14529">
    <property type="entry name" value="Exo_endo_phos_2"/>
    <property type="match status" value="1"/>
</dbReference>
<evidence type="ECO:0000259" key="1">
    <source>
        <dbReference type="Pfam" id="PF14529"/>
    </source>
</evidence>
<dbReference type="GO" id="GO:0003824">
    <property type="term" value="F:catalytic activity"/>
    <property type="evidence" value="ECO:0007669"/>
    <property type="project" value="InterPro"/>
</dbReference>
<dbReference type="InterPro" id="IPR036691">
    <property type="entry name" value="Endo/exonu/phosph_ase_sf"/>
</dbReference>
<comment type="caution">
    <text evidence="2">The sequence shown here is derived from an EMBL/GenBank/DDBJ whole genome shotgun (WGS) entry which is preliminary data.</text>
</comment>